<keyword evidence="3" id="KW-1185">Reference proteome</keyword>
<feature type="region of interest" description="Disordered" evidence="1">
    <location>
        <begin position="471"/>
        <end position="490"/>
    </location>
</feature>
<feature type="compositionally biased region" description="Polar residues" evidence="1">
    <location>
        <begin position="119"/>
        <end position="129"/>
    </location>
</feature>
<sequence length="1036" mass="115123">MINTQQQRQRRQSNQTNQDGIQTLLNQVQNIEKIGIKSKKSTSTKSSSKGTGTDAKGKIKLYNVGRYEEPSSSPSLSLRTSFKSLFSSRSFRCETESSSGGSTVEVKQQSSHTLRDVDVNSSFNRSNSEPVPVSQRHEATTTNMQASTKDRGEPRNRSQSNQYLLRKNSIHGPPPKTRQPIRHDRGRQSLSPPRGRRRSTSHSRPTGLRRQSVSPARKADVPLVIKAKVYRPLSRDARGMSTKRDAKSSRGRGKEVVSTEREITWKNDSRGRRENGVRIKYEHHRYESSGSRELLSQRGRKKGVPHRGWDDRHDDRRGDVRIFMDKLQADRGRDVARNLRSPGPVVMPQKRSGFGRSDSQVNTDQRARSRDPTRMTSPYSESPRDVQSFHGSTFTSGSGGKLQPQPRNRVNRENRELLHQPPSPPQVNTLESPKLSRSLSAPNKSRDPSPTLRRLARERLTESIFNDWQSHRSSYRNKPRDTSPSLHRLAPTETIYRDLQSHRSSDSSSNLNPKETSSALRRLVATETGIKDHRFISSRSSRLGDSQSHLLESFGCSELSESITFNESLLSRHSHHGKYRNNSQLSLRNDLFRQIRRANSAGSGSVSFNMDTSTFSKDMGSMLEANSGRSREKKDDGVDRGTSLLSSSPPIKSIEEIKLPFSSPKKPTINNDNLDNILAAYHEMKQKSTEDERSGNASKRSTPIVEDTFDVKKLPPPPLYGRKHSSNKAVTKTMPPPPPRKQQSNAAIGSRSQVEHQSFHNSMNDLNQLLDQTKSSLASSPPSALKISSPPLNLPLTTMDKQLNNSPIKRQSNVINMLHTDQFGDTGLYTGEVNDDKRPHGKGKMKYENGVFYEGKWVNGAQDSTGVLQRERMLSGFTSWRGRSKSRERGGLGGCTVYGMEWIDFSGMAGRYTGTVNEDNLPEGKGIMKYDFGLIAEGEWVKGVLNNGSSQGQVAGGGAATVMGGGMSVAPGAGMSVVGGSIAPVSVMGMGGISVAPPSMTTMNMPIQMRNAVFAQQQRCVARPASQEQQAIVHWW</sequence>
<gene>
    <name evidence="2" type="ORF">THAPS_11029</name>
</gene>
<feature type="compositionally biased region" description="Low complexity" evidence="1">
    <location>
        <begin position="93"/>
        <end position="106"/>
    </location>
</feature>
<dbReference type="AlphaFoldDB" id="B5YM73"/>
<protein>
    <submittedName>
        <fullName evidence="2">Uncharacterized protein</fullName>
    </submittedName>
</protein>
<dbReference type="RefSeq" id="XP_002295484.1">
    <property type="nucleotide sequence ID" value="XM_002295448.1"/>
</dbReference>
<evidence type="ECO:0000256" key="1">
    <source>
        <dbReference type="SAM" id="MobiDB-lite"/>
    </source>
</evidence>
<feature type="region of interest" description="Disordered" evidence="1">
    <location>
        <begin position="283"/>
        <end position="315"/>
    </location>
</feature>
<feature type="compositionally biased region" description="Basic and acidic residues" evidence="1">
    <location>
        <begin position="685"/>
        <end position="694"/>
    </location>
</feature>
<dbReference type="Proteomes" id="UP000001449">
    <property type="component" value="Chromosome 18"/>
</dbReference>
<accession>B5YM73</accession>
<feature type="region of interest" description="Disordered" evidence="1">
    <location>
        <begin position="685"/>
        <end position="757"/>
    </location>
</feature>
<dbReference type="GeneID" id="7444832"/>
<feature type="compositionally biased region" description="Polar residues" evidence="1">
    <location>
        <begin position="426"/>
        <end position="443"/>
    </location>
</feature>
<feature type="region of interest" description="Disordered" evidence="1">
    <location>
        <begin position="1"/>
        <end position="20"/>
    </location>
</feature>
<feature type="compositionally biased region" description="Low complexity" evidence="1">
    <location>
        <begin position="43"/>
        <end position="53"/>
    </location>
</feature>
<organism evidence="2 3">
    <name type="scientific">Thalassiosira pseudonana</name>
    <name type="common">Marine diatom</name>
    <name type="synonym">Cyclotella nana</name>
    <dbReference type="NCBI Taxonomy" id="35128"/>
    <lineage>
        <taxon>Eukaryota</taxon>
        <taxon>Sar</taxon>
        <taxon>Stramenopiles</taxon>
        <taxon>Ochrophyta</taxon>
        <taxon>Bacillariophyta</taxon>
        <taxon>Coscinodiscophyceae</taxon>
        <taxon>Thalassiosirophycidae</taxon>
        <taxon>Thalassiosirales</taxon>
        <taxon>Thalassiosiraceae</taxon>
        <taxon>Thalassiosira</taxon>
    </lineage>
</organism>
<feature type="compositionally biased region" description="Basic and acidic residues" evidence="1">
    <location>
        <begin position="629"/>
        <end position="639"/>
    </location>
</feature>
<feature type="region of interest" description="Disordered" evidence="1">
    <location>
        <begin position="774"/>
        <end position="793"/>
    </location>
</feature>
<dbReference type="SUPFAM" id="SSF82185">
    <property type="entry name" value="Histone H3 K4-specific methyltransferase SET7/9 N-terminal domain"/>
    <property type="match status" value="1"/>
</dbReference>
<feature type="region of interest" description="Disordered" evidence="1">
    <location>
        <begin position="234"/>
        <end position="261"/>
    </location>
</feature>
<feature type="region of interest" description="Disordered" evidence="1">
    <location>
        <begin position="619"/>
        <end position="649"/>
    </location>
</feature>
<dbReference type="EMBL" id="CP001159">
    <property type="protein sequence ID" value="ACI64201.1"/>
    <property type="molecule type" value="Genomic_DNA"/>
</dbReference>
<dbReference type="Gene3D" id="2.20.110.10">
    <property type="entry name" value="Histone H3 K4-specific methyltransferase SET7/9 N-terminal domain"/>
    <property type="match status" value="1"/>
</dbReference>
<feature type="region of interest" description="Disordered" evidence="1">
    <location>
        <begin position="499"/>
        <end position="518"/>
    </location>
</feature>
<evidence type="ECO:0000313" key="2">
    <source>
        <dbReference type="EMBL" id="ACI64201.1"/>
    </source>
</evidence>
<dbReference type="HOGENOM" id="CLU_293472_0_0_1"/>
<feature type="region of interest" description="Disordered" evidence="1">
    <location>
        <begin position="93"/>
        <end position="220"/>
    </location>
</feature>
<feature type="compositionally biased region" description="Polar residues" evidence="1">
    <location>
        <begin position="741"/>
        <end position="752"/>
    </location>
</feature>
<reference evidence="2 3" key="1">
    <citation type="journal article" date="2004" name="Science">
        <title>The genome of the diatom Thalassiosira pseudonana: ecology, evolution, and metabolism.</title>
        <authorList>
            <person name="Armbrust E.V."/>
            <person name="Berges J.A."/>
            <person name="Bowler C."/>
            <person name="Green B.R."/>
            <person name="Martinez D."/>
            <person name="Putnam N.H."/>
            <person name="Zhou S."/>
            <person name="Allen A.E."/>
            <person name="Apt K.E."/>
            <person name="Bechner M."/>
            <person name="Brzezinski M.A."/>
            <person name="Chaal B.K."/>
            <person name="Chiovitti A."/>
            <person name="Davis A.K."/>
            <person name="Demarest M.S."/>
            <person name="Detter J.C."/>
            <person name="Glavina T."/>
            <person name="Goodstein D."/>
            <person name="Hadi M.Z."/>
            <person name="Hellsten U."/>
            <person name="Hildebrand M."/>
            <person name="Jenkins B.D."/>
            <person name="Jurka J."/>
            <person name="Kapitonov V.V."/>
            <person name="Kroger N."/>
            <person name="Lau W.W."/>
            <person name="Lane T.W."/>
            <person name="Larimer F.W."/>
            <person name="Lippmeier J.C."/>
            <person name="Lucas S."/>
            <person name="Medina M."/>
            <person name="Montsant A."/>
            <person name="Obornik M."/>
            <person name="Parker M.S."/>
            <person name="Palenik B."/>
            <person name="Pazour G.J."/>
            <person name="Richardson P.M."/>
            <person name="Rynearson T.A."/>
            <person name="Saito M.A."/>
            <person name="Schwartz D.C."/>
            <person name="Thamatrakoln K."/>
            <person name="Valentin K."/>
            <person name="Vardi A."/>
            <person name="Wilkerson F.P."/>
            <person name="Rokhsar D.S."/>
        </authorList>
    </citation>
    <scope>NUCLEOTIDE SEQUENCE [LARGE SCALE GENOMIC DNA]</scope>
    <source>
        <strain evidence="2 3">CCMP1335</strain>
    </source>
</reference>
<evidence type="ECO:0000313" key="3">
    <source>
        <dbReference type="Proteomes" id="UP000001449"/>
    </source>
</evidence>
<name>B5YM73_THAPS</name>
<reference evidence="2 3" key="2">
    <citation type="journal article" date="2008" name="Nature">
        <title>The Phaeodactylum genome reveals the evolutionary history of diatom genomes.</title>
        <authorList>
            <person name="Bowler C."/>
            <person name="Allen A.E."/>
            <person name="Badger J.H."/>
            <person name="Grimwood J."/>
            <person name="Jabbari K."/>
            <person name="Kuo A."/>
            <person name="Maheswari U."/>
            <person name="Martens C."/>
            <person name="Maumus F."/>
            <person name="Otillar R.P."/>
            <person name="Rayko E."/>
            <person name="Salamov A."/>
            <person name="Vandepoele K."/>
            <person name="Beszteri B."/>
            <person name="Gruber A."/>
            <person name="Heijde M."/>
            <person name="Katinka M."/>
            <person name="Mock T."/>
            <person name="Valentin K."/>
            <person name="Verret F."/>
            <person name="Berges J.A."/>
            <person name="Brownlee C."/>
            <person name="Cadoret J.P."/>
            <person name="Chiovitti A."/>
            <person name="Choi C.J."/>
            <person name="Coesel S."/>
            <person name="De Martino A."/>
            <person name="Detter J.C."/>
            <person name="Durkin C."/>
            <person name="Falciatore A."/>
            <person name="Fournet J."/>
            <person name="Haruta M."/>
            <person name="Huysman M.J."/>
            <person name="Jenkins B.D."/>
            <person name="Jiroutova K."/>
            <person name="Jorgensen R.E."/>
            <person name="Joubert Y."/>
            <person name="Kaplan A."/>
            <person name="Kroger N."/>
            <person name="Kroth P.G."/>
            <person name="La Roche J."/>
            <person name="Lindquist E."/>
            <person name="Lommer M."/>
            <person name="Martin-Jezequel V."/>
            <person name="Lopez P.J."/>
            <person name="Lucas S."/>
            <person name="Mangogna M."/>
            <person name="McGinnis K."/>
            <person name="Medlin L.K."/>
            <person name="Montsant A."/>
            <person name="Oudot-Le Secq M.P."/>
            <person name="Napoli C."/>
            <person name="Obornik M."/>
            <person name="Parker M.S."/>
            <person name="Petit J.L."/>
            <person name="Porcel B.M."/>
            <person name="Poulsen N."/>
            <person name="Robison M."/>
            <person name="Rychlewski L."/>
            <person name="Rynearson T.A."/>
            <person name="Schmutz J."/>
            <person name="Shapiro H."/>
            <person name="Siaut M."/>
            <person name="Stanley M."/>
            <person name="Sussman M.R."/>
            <person name="Taylor A.R."/>
            <person name="Vardi A."/>
            <person name="von Dassow P."/>
            <person name="Vyverman W."/>
            <person name="Willis A."/>
            <person name="Wyrwicz L.S."/>
            <person name="Rokhsar D.S."/>
            <person name="Weissenbach J."/>
            <person name="Armbrust E.V."/>
            <person name="Green B.R."/>
            <person name="Van de Peer Y."/>
            <person name="Grigoriev I.V."/>
        </authorList>
    </citation>
    <scope>NUCLEOTIDE SEQUENCE [LARGE SCALE GENOMIC DNA]</scope>
    <source>
        <strain evidence="2 3">CCMP1335</strain>
    </source>
</reference>
<feature type="region of interest" description="Disordered" evidence="1">
    <location>
        <begin position="333"/>
        <end position="453"/>
    </location>
</feature>
<dbReference type="InParanoid" id="B5YM73"/>
<feature type="compositionally biased region" description="Low complexity" evidence="1">
    <location>
        <begin position="1"/>
        <end position="18"/>
    </location>
</feature>
<feature type="region of interest" description="Disordered" evidence="1">
    <location>
        <begin position="34"/>
        <end position="56"/>
    </location>
</feature>
<dbReference type="KEGG" id="tps:THAPS_11029"/>
<feature type="compositionally biased region" description="Low complexity" evidence="1">
    <location>
        <begin position="774"/>
        <end position="791"/>
    </location>
</feature>
<proteinExistence type="predicted"/>
<dbReference type="PaxDb" id="35128-Thaps11029"/>